<dbReference type="InterPro" id="IPR001036">
    <property type="entry name" value="Acrflvin-R"/>
</dbReference>
<evidence type="ECO:0000256" key="2">
    <source>
        <dbReference type="ARBA" id="ARBA00022448"/>
    </source>
</evidence>
<evidence type="ECO:0000256" key="4">
    <source>
        <dbReference type="ARBA" id="ARBA00022692"/>
    </source>
</evidence>
<evidence type="ECO:0000256" key="6">
    <source>
        <dbReference type="ARBA" id="ARBA00023136"/>
    </source>
</evidence>
<dbReference type="GO" id="GO:0042910">
    <property type="term" value="F:xenobiotic transmembrane transporter activity"/>
    <property type="evidence" value="ECO:0007669"/>
    <property type="project" value="TreeGrafter"/>
</dbReference>
<dbReference type="NCBIfam" id="TIGR00914">
    <property type="entry name" value="2A0601"/>
    <property type="match status" value="1"/>
</dbReference>
<gene>
    <name evidence="8" type="ORF">MNBD_NITROSPINAE04-2683</name>
</gene>
<name>A0A3B1CH43_9ZZZZ</name>
<proteinExistence type="predicted"/>
<reference evidence="8" key="1">
    <citation type="submission" date="2018-06" db="EMBL/GenBank/DDBJ databases">
        <authorList>
            <person name="Zhirakovskaya E."/>
        </authorList>
    </citation>
    <scope>NUCLEOTIDE SEQUENCE</scope>
</reference>
<keyword evidence="3" id="KW-1003">Cell membrane</keyword>
<dbReference type="Gene3D" id="3.30.70.1440">
    <property type="entry name" value="Multidrug efflux transporter AcrB pore domain"/>
    <property type="match status" value="1"/>
</dbReference>
<keyword evidence="2" id="KW-0813">Transport</keyword>
<keyword evidence="5 7" id="KW-1133">Transmembrane helix</keyword>
<dbReference type="GO" id="GO:0008324">
    <property type="term" value="F:monoatomic cation transmembrane transporter activity"/>
    <property type="evidence" value="ECO:0007669"/>
    <property type="project" value="InterPro"/>
</dbReference>
<evidence type="ECO:0000256" key="5">
    <source>
        <dbReference type="ARBA" id="ARBA00022989"/>
    </source>
</evidence>
<dbReference type="PANTHER" id="PTHR32063:SF19">
    <property type="entry name" value="CATION EFFLUX SYSTEM PROTEIN CUSA"/>
    <property type="match status" value="1"/>
</dbReference>
<dbReference type="Gene3D" id="3.30.70.1320">
    <property type="entry name" value="Multidrug efflux transporter AcrB pore domain like"/>
    <property type="match status" value="1"/>
</dbReference>
<organism evidence="8">
    <name type="scientific">hydrothermal vent metagenome</name>
    <dbReference type="NCBI Taxonomy" id="652676"/>
    <lineage>
        <taxon>unclassified sequences</taxon>
        <taxon>metagenomes</taxon>
        <taxon>ecological metagenomes</taxon>
    </lineage>
</organism>
<dbReference type="Gene3D" id="3.30.70.1430">
    <property type="entry name" value="Multidrug efflux transporter AcrB pore domain"/>
    <property type="match status" value="2"/>
</dbReference>
<sequence>MIRFIIEWCLRNRLLVVVVSIIVALMGSWSLSRITLDAIPDLSDVQVIISTKWMGRDSQTIEDQVTYPLTTSMLAVPKVKDVRGYSFFGQSFVYVIFEEGTDIYWARSRVMEYLNQAQTDIPKDVTPTLGPDATGLGWIFIYTVEDTENRYDLGELRALQDWYIRYQLLSVPGVSEVAGVGGALRQYQITVDPQKLRLYRIPLQKIISAVRKSNNDVGGEVMELGGAEFMVRGRGYINGVTDIENVVLQSTADGTPTLLRDVATVQIGAATKRGVAEKDGKGEVVAGIVVARYGANALDVINGIKEKISKISPGLPKGIVIKPAYDRSGLIYKAIATLKSKLIEEMIIVALVTMLFLWHARSALVASITLPLGILASFIIMKSMGLGANIMSLGGIAVAIGAMVDAAVVMVENTHKHLERADADGAKQDRWKAVLDASMEVGPALFFSLLIITVSFLPVFVLQDQAGRLFKPLAFTKTFAMGASAILAITLIPVLIGLFVKGKIPPESKNPVSRFLIAVYKPTIRLALRFRKTVIALAILALLFTYIPYRQLGSEFMPPLKEGDILYMPTTVPGLPVAEATRILQVQDRLLKQFPEVNTVLGKIGRASTPTDPAPLSMVETHIALKPEEDWPKRIIEEGYIKNMALEMIGLLETENITKNFPTAETSAQVERKSRWSVNSWIRDELLKGNSLLSIRRELSNELVETVSSDLISYLNVSGYLAQNSNEKAEAVLRNYKASPVPLRRTTFEELTKEEMNRVVNIPGMPNWWLMPIE</sequence>
<comment type="subcellular location">
    <subcellularLocation>
        <location evidence="1">Cell membrane</location>
        <topology evidence="1">Multi-pass membrane protein</topology>
    </subcellularLocation>
</comment>
<feature type="transmembrane region" description="Helical" evidence="7">
    <location>
        <begin position="530"/>
        <end position="549"/>
    </location>
</feature>
<dbReference type="AlphaFoldDB" id="A0A3B1CH43"/>
<accession>A0A3B1CH43</accession>
<feature type="transmembrane region" description="Helical" evidence="7">
    <location>
        <begin position="481"/>
        <end position="500"/>
    </location>
</feature>
<dbReference type="EMBL" id="UOGA01000115">
    <property type="protein sequence ID" value="VAX18095.1"/>
    <property type="molecule type" value="Genomic_DNA"/>
</dbReference>
<keyword evidence="6 7" id="KW-0472">Membrane</keyword>
<evidence type="ECO:0000256" key="7">
    <source>
        <dbReference type="SAM" id="Phobius"/>
    </source>
</evidence>
<dbReference type="GO" id="GO:0005886">
    <property type="term" value="C:plasma membrane"/>
    <property type="evidence" value="ECO:0007669"/>
    <property type="project" value="UniProtKB-SubCell"/>
</dbReference>
<dbReference type="Pfam" id="PF00873">
    <property type="entry name" value="ACR_tran"/>
    <property type="match status" value="1"/>
</dbReference>
<feature type="transmembrane region" description="Helical" evidence="7">
    <location>
        <begin position="342"/>
        <end position="358"/>
    </location>
</feature>
<dbReference type="Gene3D" id="1.20.1640.10">
    <property type="entry name" value="Multidrug efflux transporter AcrB transmembrane domain"/>
    <property type="match status" value="2"/>
</dbReference>
<keyword evidence="4 7" id="KW-0812">Transmembrane</keyword>
<dbReference type="SUPFAM" id="SSF82866">
    <property type="entry name" value="Multidrug efflux transporter AcrB transmembrane domain"/>
    <property type="match status" value="1"/>
</dbReference>
<dbReference type="InterPro" id="IPR027463">
    <property type="entry name" value="AcrB_DN_DC_subdom"/>
</dbReference>
<dbReference type="SUPFAM" id="SSF82714">
    <property type="entry name" value="Multidrug efflux transporter AcrB TolC docking domain, DN and DC subdomains"/>
    <property type="match status" value="1"/>
</dbReference>
<dbReference type="Gene3D" id="3.30.2090.10">
    <property type="entry name" value="Multidrug efflux transporter AcrB TolC docking domain, DN and DC subdomains"/>
    <property type="match status" value="1"/>
</dbReference>
<evidence type="ECO:0000256" key="3">
    <source>
        <dbReference type="ARBA" id="ARBA00022475"/>
    </source>
</evidence>
<dbReference type="PRINTS" id="PR00702">
    <property type="entry name" value="ACRIFLAVINRP"/>
</dbReference>
<feature type="non-terminal residue" evidence="8">
    <location>
        <position position="774"/>
    </location>
</feature>
<dbReference type="PANTHER" id="PTHR32063">
    <property type="match status" value="1"/>
</dbReference>
<feature type="transmembrane region" description="Helical" evidence="7">
    <location>
        <begin position="365"/>
        <end position="384"/>
    </location>
</feature>
<evidence type="ECO:0000256" key="1">
    <source>
        <dbReference type="ARBA" id="ARBA00004651"/>
    </source>
</evidence>
<dbReference type="SUPFAM" id="SSF82693">
    <property type="entry name" value="Multidrug efflux transporter AcrB pore domain, PN1, PN2, PC1 and PC2 subdomains"/>
    <property type="match status" value="2"/>
</dbReference>
<evidence type="ECO:0000313" key="8">
    <source>
        <dbReference type="EMBL" id="VAX18095.1"/>
    </source>
</evidence>
<feature type="transmembrane region" description="Helical" evidence="7">
    <location>
        <begin position="390"/>
        <end position="411"/>
    </location>
</feature>
<dbReference type="InterPro" id="IPR004763">
    <property type="entry name" value="CusA-like"/>
</dbReference>
<protein>
    <submittedName>
        <fullName evidence="8">Cobalt-zinc-cadmium resistance protein CzcA Cation efflux system protein CusA</fullName>
    </submittedName>
</protein>
<feature type="transmembrane region" description="Helical" evidence="7">
    <location>
        <begin position="441"/>
        <end position="461"/>
    </location>
</feature>